<evidence type="ECO:0000313" key="3">
    <source>
        <dbReference type="Proteomes" id="UP000324800"/>
    </source>
</evidence>
<dbReference type="Proteomes" id="UP000324800">
    <property type="component" value="Unassembled WGS sequence"/>
</dbReference>
<protein>
    <recommendedName>
        <fullName evidence="4">RRM domain-containing protein</fullName>
    </recommendedName>
</protein>
<dbReference type="EMBL" id="SNRW01008781">
    <property type="protein sequence ID" value="KAA6378994.1"/>
    <property type="molecule type" value="Genomic_DNA"/>
</dbReference>
<evidence type="ECO:0000313" key="2">
    <source>
        <dbReference type="EMBL" id="KAA6378994.1"/>
    </source>
</evidence>
<name>A0A5J4V986_9EUKA</name>
<dbReference type="Gene3D" id="3.30.70.330">
    <property type="match status" value="1"/>
</dbReference>
<feature type="compositionally biased region" description="Gly residues" evidence="1">
    <location>
        <begin position="24"/>
        <end position="40"/>
    </location>
</feature>
<dbReference type="SUPFAM" id="SSF54928">
    <property type="entry name" value="RNA-binding domain, RBD"/>
    <property type="match status" value="1"/>
</dbReference>
<feature type="compositionally biased region" description="Basic and acidic residues" evidence="1">
    <location>
        <begin position="47"/>
        <end position="113"/>
    </location>
</feature>
<gene>
    <name evidence="2" type="ORF">EZS28_025481</name>
</gene>
<dbReference type="GO" id="GO:0003676">
    <property type="term" value="F:nucleic acid binding"/>
    <property type="evidence" value="ECO:0007669"/>
    <property type="project" value="InterPro"/>
</dbReference>
<feature type="region of interest" description="Disordered" evidence="1">
    <location>
        <begin position="1"/>
        <end position="137"/>
    </location>
</feature>
<reference evidence="2 3" key="1">
    <citation type="submission" date="2019-03" db="EMBL/GenBank/DDBJ databases">
        <title>Single cell metagenomics reveals metabolic interactions within the superorganism composed of flagellate Streblomastix strix and complex community of Bacteroidetes bacteria on its surface.</title>
        <authorList>
            <person name="Treitli S.C."/>
            <person name="Kolisko M."/>
            <person name="Husnik F."/>
            <person name="Keeling P."/>
            <person name="Hampl V."/>
        </authorList>
    </citation>
    <scope>NUCLEOTIDE SEQUENCE [LARGE SCALE GENOMIC DNA]</scope>
    <source>
        <strain evidence="2">ST1C</strain>
    </source>
</reference>
<accession>A0A5J4V986</accession>
<comment type="caution">
    <text evidence="2">The sequence shown here is derived from an EMBL/GenBank/DDBJ whole genome shotgun (WGS) entry which is preliminary data.</text>
</comment>
<dbReference type="AlphaFoldDB" id="A0A5J4V986"/>
<dbReference type="OrthoDB" id="10668349at2759"/>
<feature type="compositionally biased region" description="Basic and acidic residues" evidence="1">
    <location>
        <begin position="236"/>
        <end position="280"/>
    </location>
</feature>
<sequence length="363" mass="41281">MAKKEKKTNLFTVSGANENWIDGGNEGQGQGGGGGGGSGGYSNAPQRNRDDRRDRGDRDQGWRDDRQGGGRRFQDERYQGPPRDNFRNRDREFRERDGEDGRHRFSNADDTRGRFPPRRYGGEEQNTQIDFGRKDIKDNLPDKKPFLVVISNFPPGTDDVELAEHFEQKGCKIDNMDMPNGLGKETAIMELEDKDSLKIALELSRSIYKDYSLLVELKTEDKDKPVSGQQHANIGSDRDNKQYGRQGHDRDGYRGGYNDRQDRQDRGYRSDNRDQYRGQDHNSYSSYSTNQSDRGDKKTELKRSEDGGAQPEKTAEKKPKMNFTVNIESSKKKENPFGDAQPVDLPPIVDEAAKPLQEPQPPK</sequence>
<organism evidence="2 3">
    <name type="scientific">Streblomastix strix</name>
    <dbReference type="NCBI Taxonomy" id="222440"/>
    <lineage>
        <taxon>Eukaryota</taxon>
        <taxon>Metamonada</taxon>
        <taxon>Preaxostyla</taxon>
        <taxon>Oxymonadida</taxon>
        <taxon>Streblomastigidae</taxon>
        <taxon>Streblomastix</taxon>
    </lineage>
</organism>
<dbReference type="InterPro" id="IPR035979">
    <property type="entry name" value="RBD_domain_sf"/>
</dbReference>
<dbReference type="CDD" id="cd00590">
    <property type="entry name" value="RRM_SF"/>
    <property type="match status" value="1"/>
</dbReference>
<feature type="compositionally biased region" description="Polar residues" evidence="1">
    <location>
        <begin position="281"/>
        <end position="292"/>
    </location>
</feature>
<evidence type="ECO:0000256" key="1">
    <source>
        <dbReference type="SAM" id="MobiDB-lite"/>
    </source>
</evidence>
<proteinExistence type="predicted"/>
<feature type="compositionally biased region" description="Basic and acidic residues" evidence="1">
    <location>
        <begin position="293"/>
        <end position="306"/>
    </location>
</feature>
<dbReference type="InterPro" id="IPR012677">
    <property type="entry name" value="Nucleotide-bd_a/b_plait_sf"/>
</dbReference>
<evidence type="ECO:0008006" key="4">
    <source>
        <dbReference type="Google" id="ProtNLM"/>
    </source>
</evidence>
<feature type="region of interest" description="Disordered" evidence="1">
    <location>
        <begin position="218"/>
        <end position="363"/>
    </location>
</feature>